<comment type="caution">
    <text evidence="3">The sequence shown here is derived from an EMBL/GenBank/DDBJ whole genome shotgun (WGS) entry which is preliminary data.</text>
</comment>
<gene>
    <name evidence="3" type="ORF">JKL49_07535</name>
</gene>
<dbReference type="EMBL" id="JAGSGD010000001">
    <property type="protein sequence ID" value="MBR7619239.1"/>
    <property type="molecule type" value="Genomic_DNA"/>
</dbReference>
<dbReference type="Proteomes" id="UP000622580">
    <property type="component" value="Unassembled WGS sequence"/>
</dbReference>
<dbReference type="GO" id="GO:0003993">
    <property type="term" value="F:acid phosphatase activity"/>
    <property type="evidence" value="ECO:0007669"/>
    <property type="project" value="UniProtKB-EC"/>
</dbReference>
<reference evidence="3" key="1">
    <citation type="submission" date="2021-04" db="EMBL/GenBank/DDBJ databases">
        <title>Draft genome assembly of strain Phenylobacterium sp. 20VBR1 using MiniION and Illumina platforms.</title>
        <authorList>
            <person name="Thomas F.A."/>
            <person name="Krishnan K.P."/>
            <person name="Sinha R.K."/>
        </authorList>
    </citation>
    <scope>NUCLEOTIDE SEQUENCE</scope>
    <source>
        <strain evidence="3">20VBR1</strain>
    </source>
</reference>
<evidence type="ECO:0000313" key="3">
    <source>
        <dbReference type="EMBL" id="MBR7619239.1"/>
    </source>
</evidence>
<comment type="similarity">
    <text evidence="1">Belongs to the class A bacterial acid phosphatase family.</text>
</comment>
<comment type="catalytic activity">
    <reaction evidence="1">
        <text>a phosphate monoester + H2O = an alcohol + phosphate</text>
        <dbReference type="Rhea" id="RHEA:15017"/>
        <dbReference type="ChEBI" id="CHEBI:15377"/>
        <dbReference type="ChEBI" id="CHEBI:30879"/>
        <dbReference type="ChEBI" id="CHEBI:43474"/>
        <dbReference type="ChEBI" id="CHEBI:67140"/>
        <dbReference type="EC" id="3.1.3.2"/>
    </reaction>
</comment>
<dbReference type="CDD" id="cd03397">
    <property type="entry name" value="PAP2_acid_phosphatase"/>
    <property type="match status" value="1"/>
</dbReference>
<evidence type="ECO:0000256" key="1">
    <source>
        <dbReference type="PIRNR" id="PIRNR000897"/>
    </source>
</evidence>
<dbReference type="InterPro" id="IPR036938">
    <property type="entry name" value="PAP2/HPO_sf"/>
</dbReference>
<dbReference type="PRINTS" id="PR00483">
    <property type="entry name" value="BACPHPHTASE"/>
</dbReference>
<dbReference type="PIRSF" id="PIRSF000897">
    <property type="entry name" value="Acid_Ptase_ClsA"/>
    <property type="match status" value="1"/>
</dbReference>
<dbReference type="Gene3D" id="1.20.144.10">
    <property type="entry name" value="Phosphatidic acid phosphatase type 2/haloperoxidase"/>
    <property type="match status" value="1"/>
</dbReference>
<accession>A0A941D0S3</accession>
<evidence type="ECO:0000259" key="2">
    <source>
        <dbReference type="SMART" id="SM00014"/>
    </source>
</evidence>
<name>A0A941D0S3_9CAUL</name>
<dbReference type="Pfam" id="PF01569">
    <property type="entry name" value="PAP2"/>
    <property type="match status" value="1"/>
</dbReference>
<sequence>MNPEGGYLTPDILDAARLLPPPPLKGSMRYEQDRKVFLATRALKGTPRWNLATADADQSIQATLANFSCSVGADLTPSSVPAMAALLEKVTPDEMRAVNTGKLIHSRQRPFLIDAGEICVPKTDELARSPDYPSGHTTWSWMTALLLAEMVPERATDILIRGRVYGESRVICGAHNESAVEAGRINASALVAALHASPQFRDDLDLARAELASVRRSGRPPSAARCVAEEELSKVSYF</sequence>
<protein>
    <recommendedName>
        <fullName evidence="1">Acid phosphatase</fullName>
        <ecNumber evidence="1">3.1.3.2</ecNumber>
    </recommendedName>
</protein>
<dbReference type="EC" id="3.1.3.2" evidence="1"/>
<feature type="domain" description="Phosphatidic acid phosphatase type 2/haloperoxidase" evidence="2">
    <location>
        <begin position="85"/>
        <end position="195"/>
    </location>
</feature>
<organism evidence="3 4">
    <name type="scientific">Phenylobacterium glaciei</name>
    <dbReference type="NCBI Taxonomy" id="2803784"/>
    <lineage>
        <taxon>Bacteria</taxon>
        <taxon>Pseudomonadati</taxon>
        <taxon>Pseudomonadota</taxon>
        <taxon>Alphaproteobacteria</taxon>
        <taxon>Caulobacterales</taxon>
        <taxon>Caulobacteraceae</taxon>
        <taxon>Phenylobacterium</taxon>
    </lineage>
</organism>
<keyword evidence="4" id="KW-1185">Reference proteome</keyword>
<dbReference type="SUPFAM" id="SSF48317">
    <property type="entry name" value="Acid phosphatase/Vanadium-dependent haloperoxidase"/>
    <property type="match status" value="1"/>
</dbReference>
<proteinExistence type="inferred from homology"/>
<dbReference type="SMART" id="SM00014">
    <property type="entry name" value="acidPPc"/>
    <property type="match status" value="1"/>
</dbReference>
<keyword evidence="1" id="KW-0378">Hydrolase</keyword>
<dbReference type="InterPro" id="IPR000326">
    <property type="entry name" value="PAP2/HPO"/>
</dbReference>
<evidence type="ECO:0000313" key="4">
    <source>
        <dbReference type="Proteomes" id="UP000622580"/>
    </source>
</evidence>
<dbReference type="InterPro" id="IPR001011">
    <property type="entry name" value="Acid_Pase_classA_bac"/>
</dbReference>
<dbReference type="GO" id="GO:0030288">
    <property type="term" value="C:outer membrane-bounded periplasmic space"/>
    <property type="evidence" value="ECO:0007669"/>
    <property type="project" value="InterPro"/>
</dbReference>
<dbReference type="AlphaFoldDB" id="A0A941D0S3"/>